<dbReference type="KEGG" id="sjp:SJA_C1-03670"/>
<evidence type="ECO:0000313" key="2">
    <source>
        <dbReference type="Proteomes" id="UP000007753"/>
    </source>
</evidence>
<dbReference type="AlphaFoldDB" id="D4YXW9"/>
<dbReference type="Proteomes" id="UP000007753">
    <property type="component" value="Chromosome 1"/>
</dbReference>
<evidence type="ECO:0008006" key="3">
    <source>
        <dbReference type="Google" id="ProtNLM"/>
    </source>
</evidence>
<accession>D4YXW9</accession>
<proteinExistence type="predicted"/>
<gene>
    <name evidence="1" type="ordered locus">SJA_C1-03670</name>
</gene>
<dbReference type="eggNOG" id="ENOG502ZPIY">
    <property type="taxonomic scope" value="Bacteria"/>
</dbReference>
<dbReference type="HOGENOM" id="CLU_660396_0_0_5"/>
<keyword evidence="2" id="KW-1185">Reference proteome</keyword>
<sequence length="416" mass="44938">MIFAYGLAAVFVKHRIFMTGGDLTHTQAIELLDEAARELAEIRRGKHYALWRDDKCRPLGDALRQVSPFDAYSDSWIFTGDGGGTIAHGRFGDWAIDRLVEKLEPAAILAAFGEEIAGNVGHYSELSAILGVQLDTTVHLGDGVTLDAEPEDTFEGLIHRIPFQMLPVPSGTSVLRHRYRVEPAFELRTAAPTGKSVTTPASPARDQVRQRVRLACLLASIGPVELPFSLLQPDRASLFVAGDGNQAGRPFAAMPLVAFPVEGAAVKRAYGYLATFRGGASMARAIDRLGRSRLAINPVDRALDLGMAAEIALMHDHSHNNTEIAHKIGSRSAWLLGQTPTDRATIFTEMKSLYGARSQAVHSGFLSSRSTIDLDAADALVTRIFNAILARGAFPDWSSLVMGGDALQPVEDEDGA</sequence>
<dbReference type="RefSeq" id="WP_013038984.1">
    <property type="nucleotide sequence ID" value="NC_014006.1"/>
</dbReference>
<protein>
    <recommendedName>
        <fullName evidence="3">Apea-like HEPN domain-containing protein</fullName>
    </recommendedName>
</protein>
<name>D4YXW9_SPHIU</name>
<reference evidence="1 2" key="1">
    <citation type="journal article" date="2010" name="J. Bacteriol.">
        <title>Complete genome sequence of the representative gamma-hexachlorocyclohexane-degrading bacterium Sphingobium japonicum UT26.</title>
        <authorList>
            <person name="Nagata Y."/>
            <person name="Ohtsubo Y."/>
            <person name="Endo R."/>
            <person name="Ichikawa N."/>
            <person name="Ankai A."/>
            <person name="Oguchi A."/>
            <person name="Fukui S."/>
            <person name="Fujita N."/>
            <person name="Tsuda M."/>
        </authorList>
    </citation>
    <scope>NUCLEOTIDE SEQUENCE [LARGE SCALE GENOMIC DNA]</scope>
    <source>
        <strain evidence="2">DSM 16413 / CCM 7287 / MTCC 6362 / UT26 / NBRC 101211 / UT26S</strain>
    </source>
</reference>
<evidence type="ECO:0000313" key="1">
    <source>
        <dbReference type="EMBL" id="BAI95201.1"/>
    </source>
</evidence>
<dbReference type="EMBL" id="AP010803">
    <property type="protein sequence ID" value="BAI95201.1"/>
    <property type="molecule type" value="Genomic_DNA"/>
</dbReference>
<organism evidence="1 2">
    <name type="scientific">Sphingobium indicum (strain DSM 16413 / CCM 7287 / MTCC 6362 / UT26 / NBRC 101211 / UT26S)</name>
    <name type="common">Sphingobium japonicum</name>
    <dbReference type="NCBI Taxonomy" id="452662"/>
    <lineage>
        <taxon>Bacteria</taxon>
        <taxon>Pseudomonadati</taxon>
        <taxon>Pseudomonadota</taxon>
        <taxon>Alphaproteobacteria</taxon>
        <taxon>Sphingomonadales</taxon>
        <taxon>Sphingomonadaceae</taxon>
        <taxon>Sphingobium</taxon>
    </lineage>
</organism>
<dbReference type="GeneID" id="29272058"/>